<dbReference type="Pfam" id="PF00106">
    <property type="entry name" value="adh_short"/>
    <property type="match status" value="1"/>
</dbReference>
<organism evidence="3 4">
    <name type="scientific">Rhodocytophaga aerolata</name>
    <dbReference type="NCBI Taxonomy" id="455078"/>
    <lineage>
        <taxon>Bacteria</taxon>
        <taxon>Pseudomonadati</taxon>
        <taxon>Bacteroidota</taxon>
        <taxon>Cytophagia</taxon>
        <taxon>Cytophagales</taxon>
        <taxon>Rhodocytophagaceae</taxon>
        <taxon>Rhodocytophaga</taxon>
    </lineage>
</organism>
<dbReference type="PANTHER" id="PTHR43157:SF66">
    <property type="entry name" value="WW DOMAIN-CONTAINING OXIDOREDUCTASE-LIKE PROTEIN"/>
    <property type="match status" value="1"/>
</dbReference>
<dbReference type="Proteomes" id="UP001168528">
    <property type="component" value="Unassembled WGS sequence"/>
</dbReference>
<dbReference type="RefSeq" id="WP_302035812.1">
    <property type="nucleotide sequence ID" value="NZ_JAUKPO010000001.1"/>
</dbReference>
<dbReference type="GO" id="GO:0016491">
    <property type="term" value="F:oxidoreductase activity"/>
    <property type="evidence" value="ECO:0007669"/>
    <property type="project" value="UniProtKB-KW"/>
</dbReference>
<name>A0ABT8R121_9BACT</name>
<evidence type="ECO:0000313" key="3">
    <source>
        <dbReference type="EMBL" id="MDO1445013.1"/>
    </source>
</evidence>
<keyword evidence="1 3" id="KW-0560">Oxidoreductase</keyword>
<comment type="caution">
    <text evidence="3">The sequence shown here is derived from an EMBL/GenBank/DDBJ whole genome shotgun (WGS) entry which is preliminary data.</text>
</comment>
<dbReference type="PANTHER" id="PTHR43157">
    <property type="entry name" value="PHOSPHATIDYLINOSITOL-GLYCAN BIOSYNTHESIS CLASS F PROTEIN-RELATED"/>
    <property type="match status" value="1"/>
</dbReference>
<evidence type="ECO:0000313" key="4">
    <source>
        <dbReference type="Proteomes" id="UP001168528"/>
    </source>
</evidence>
<dbReference type="EC" id="1.-.-.-" evidence="3"/>
<gene>
    <name evidence="3" type="ORF">Q0590_02065</name>
</gene>
<evidence type="ECO:0000256" key="1">
    <source>
        <dbReference type="ARBA" id="ARBA00023002"/>
    </source>
</evidence>
<dbReference type="PRINTS" id="PR00081">
    <property type="entry name" value="GDHRDH"/>
</dbReference>
<dbReference type="EMBL" id="JAUKPO010000001">
    <property type="protein sequence ID" value="MDO1445013.1"/>
    <property type="molecule type" value="Genomic_DNA"/>
</dbReference>
<dbReference type="InterPro" id="IPR002347">
    <property type="entry name" value="SDR_fam"/>
</dbReference>
<dbReference type="PRINTS" id="PR00080">
    <property type="entry name" value="SDRFAMILY"/>
</dbReference>
<keyword evidence="4" id="KW-1185">Reference proteome</keyword>
<dbReference type="SUPFAM" id="SSF51735">
    <property type="entry name" value="NAD(P)-binding Rossmann-fold domains"/>
    <property type="match status" value="1"/>
</dbReference>
<accession>A0ABT8R121</accession>
<proteinExistence type="inferred from homology"/>
<dbReference type="Gene3D" id="3.40.50.720">
    <property type="entry name" value="NAD(P)-binding Rossmann-like Domain"/>
    <property type="match status" value="1"/>
</dbReference>
<sequence length="293" mass="31998">MKNRICLITGANSGIGKITARELAAKGMTILMIARNKEKGEQARQEISQATGNSAIELYLCDLSVQADIVKVSNEIKAKHNKIDVLINNAGLIIPDYQLSADGIEMTLAINHLGPFLLTNLLLDLVKNGNDPRILTVSSEAHKFSKLDFNNLVSPKKYSAWLAYGNSKLANILFTRQLAKVVKNDGITANCLHPGAVATNFGAGYSGIAGAFFSLLRPFFISPEKGAETTIYLASSPEVKGMTGLYFDKKKPKTPTKEALSDYNAQKLWEMSTTLTKLNDRLQLNAQKNSFSK</sequence>
<evidence type="ECO:0000256" key="2">
    <source>
        <dbReference type="RuleBase" id="RU000363"/>
    </source>
</evidence>
<reference evidence="3" key="1">
    <citation type="submission" date="2023-07" db="EMBL/GenBank/DDBJ databases">
        <title>The genome sequence of Rhodocytophaga aerolata KACC 12507.</title>
        <authorList>
            <person name="Zhang X."/>
        </authorList>
    </citation>
    <scope>NUCLEOTIDE SEQUENCE</scope>
    <source>
        <strain evidence="3">KACC 12507</strain>
    </source>
</reference>
<protein>
    <submittedName>
        <fullName evidence="3">SDR family oxidoreductase</fullName>
        <ecNumber evidence="3">1.-.-.-</ecNumber>
    </submittedName>
</protein>
<comment type="similarity">
    <text evidence="2">Belongs to the short-chain dehydrogenases/reductases (SDR) family.</text>
</comment>
<dbReference type="CDD" id="cd05327">
    <property type="entry name" value="retinol-DH_like_SDR_c_like"/>
    <property type="match status" value="1"/>
</dbReference>
<dbReference type="InterPro" id="IPR036291">
    <property type="entry name" value="NAD(P)-bd_dom_sf"/>
</dbReference>